<gene>
    <name evidence="2" type="ORF">JQV55_20060</name>
</gene>
<keyword evidence="3" id="KW-1185">Reference proteome</keyword>
<feature type="compositionally biased region" description="Low complexity" evidence="1">
    <location>
        <begin position="31"/>
        <end position="49"/>
    </location>
</feature>
<dbReference type="Proteomes" id="UP000732193">
    <property type="component" value="Unassembled WGS sequence"/>
</dbReference>
<evidence type="ECO:0000256" key="1">
    <source>
        <dbReference type="SAM" id="MobiDB-lite"/>
    </source>
</evidence>
<protein>
    <submittedName>
        <fullName evidence="2">Mobilization protein</fullName>
    </submittedName>
</protein>
<dbReference type="AlphaFoldDB" id="A0AAE3B8P3"/>
<evidence type="ECO:0000313" key="2">
    <source>
        <dbReference type="EMBL" id="MBM1715876.1"/>
    </source>
</evidence>
<evidence type="ECO:0000313" key="3">
    <source>
        <dbReference type="Proteomes" id="UP000732193"/>
    </source>
</evidence>
<reference evidence="2 3" key="1">
    <citation type="submission" date="2021-01" db="EMBL/GenBank/DDBJ databases">
        <title>Diatom-associated Roseobacters Show Island Model of Population Structure.</title>
        <authorList>
            <person name="Qu L."/>
            <person name="Feng X."/>
            <person name="Chen Y."/>
            <person name="Li L."/>
            <person name="Wang X."/>
            <person name="Hu Z."/>
            <person name="Wang H."/>
            <person name="Luo H."/>
        </authorList>
    </citation>
    <scope>NUCLEOTIDE SEQUENCE [LARGE SCALE GENOMIC DNA]</scope>
    <source>
        <strain evidence="2 3">TR60-84</strain>
    </source>
</reference>
<feature type="region of interest" description="Disordered" evidence="1">
    <location>
        <begin position="15"/>
        <end position="49"/>
    </location>
</feature>
<accession>A0AAE3B8P3</accession>
<proteinExistence type="predicted"/>
<feature type="compositionally biased region" description="Basic and acidic residues" evidence="1">
    <location>
        <begin position="15"/>
        <end position="26"/>
    </location>
</feature>
<name>A0AAE3B8P3_9RHOB</name>
<dbReference type="EMBL" id="JAFBRM010000011">
    <property type="protein sequence ID" value="MBM1715876.1"/>
    <property type="molecule type" value="Genomic_DNA"/>
</dbReference>
<organism evidence="2 3">
    <name type="scientific">Sulfitobacter geojensis</name>
    <dbReference type="NCBI Taxonomy" id="1342299"/>
    <lineage>
        <taxon>Bacteria</taxon>
        <taxon>Pseudomonadati</taxon>
        <taxon>Pseudomonadota</taxon>
        <taxon>Alphaproteobacteria</taxon>
        <taxon>Rhodobacterales</taxon>
        <taxon>Roseobacteraceae</taxon>
        <taxon>Sulfitobacter</taxon>
    </lineage>
</organism>
<feature type="non-terminal residue" evidence="2">
    <location>
        <position position="1"/>
    </location>
</feature>
<comment type="caution">
    <text evidence="2">The sequence shown here is derived from an EMBL/GenBank/DDBJ whole genome shotgun (WGS) entry which is preliminary data.</text>
</comment>
<sequence>ARDSGAAAMLDRLIRNLPREQDRKAFADWGTPTGSPSPAPSSSDPETPS</sequence>